<gene>
    <name evidence="1" type="ORF">O6H91_04G141400</name>
</gene>
<reference evidence="2" key="1">
    <citation type="journal article" date="2024" name="Proc. Natl. Acad. Sci. U.S.A.">
        <title>Extraordinary preservation of gene collinearity over three hundred million years revealed in homosporous lycophytes.</title>
        <authorList>
            <person name="Li C."/>
            <person name="Wickell D."/>
            <person name="Kuo L.Y."/>
            <person name="Chen X."/>
            <person name="Nie B."/>
            <person name="Liao X."/>
            <person name="Peng D."/>
            <person name="Ji J."/>
            <person name="Jenkins J."/>
            <person name="Williams M."/>
            <person name="Shu S."/>
            <person name="Plott C."/>
            <person name="Barry K."/>
            <person name="Rajasekar S."/>
            <person name="Grimwood J."/>
            <person name="Han X."/>
            <person name="Sun S."/>
            <person name="Hou Z."/>
            <person name="He W."/>
            <person name="Dai G."/>
            <person name="Sun C."/>
            <person name="Schmutz J."/>
            <person name="Leebens-Mack J.H."/>
            <person name="Li F.W."/>
            <person name="Wang L."/>
        </authorList>
    </citation>
    <scope>NUCLEOTIDE SEQUENCE [LARGE SCALE GENOMIC DNA]</scope>
    <source>
        <strain evidence="2">cv. PW_Plant_1</strain>
    </source>
</reference>
<accession>A0ACC2E345</accession>
<name>A0ACC2E345_DIPCM</name>
<comment type="caution">
    <text evidence="1">The sequence shown here is derived from an EMBL/GenBank/DDBJ whole genome shotgun (WGS) entry which is preliminary data.</text>
</comment>
<sequence>MAVISDYEEEASNPKKDVAAGVSGSGNEASSSQDAALEALLSKSDNDPLKLLETVIWFVGRKSKVLELEDLDSRISEIVSKVKTTQAKQREPLTKLSNIKENETSKGISKVSGTRDSKNNAREPNISETDIKAEPSNKDTVPEVKSVGGVSPKGTDAKEGEEEENDEKGIKPNAGNGADLEKYSWTQTLAEVTVHIPIPPGTKSRAISCDIRKNTLKVGIKGQPTILEAFDAFCDFVLLQGELYNSVKVDDCFWSLEDGKTLSILLTKHNQMEWWRSVIKGEREINTQKVEPENSKLSDLDPETRQTVEKMMYDQRQKAMGLPTSEEQQKQDILKNFMAKHPEMDFSKAKFS</sequence>
<evidence type="ECO:0000313" key="2">
    <source>
        <dbReference type="Proteomes" id="UP001162992"/>
    </source>
</evidence>
<evidence type="ECO:0000313" key="1">
    <source>
        <dbReference type="EMBL" id="KAJ7560702.1"/>
    </source>
</evidence>
<protein>
    <submittedName>
        <fullName evidence="1">Uncharacterized protein</fullName>
    </submittedName>
</protein>
<dbReference type="Proteomes" id="UP001162992">
    <property type="component" value="Chromosome 4"/>
</dbReference>
<keyword evidence="2" id="KW-1185">Reference proteome</keyword>
<organism evidence="1 2">
    <name type="scientific">Diphasiastrum complanatum</name>
    <name type="common">Issler's clubmoss</name>
    <name type="synonym">Lycopodium complanatum</name>
    <dbReference type="NCBI Taxonomy" id="34168"/>
    <lineage>
        <taxon>Eukaryota</taxon>
        <taxon>Viridiplantae</taxon>
        <taxon>Streptophyta</taxon>
        <taxon>Embryophyta</taxon>
        <taxon>Tracheophyta</taxon>
        <taxon>Lycopodiopsida</taxon>
        <taxon>Lycopodiales</taxon>
        <taxon>Lycopodiaceae</taxon>
        <taxon>Lycopodioideae</taxon>
        <taxon>Diphasiastrum</taxon>
    </lineage>
</organism>
<proteinExistence type="predicted"/>
<dbReference type="EMBL" id="CM055095">
    <property type="protein sequence ID" value="KAJ7560702.1"/>
    <property type="molecule type" value="Genomic_DNA"/>
</dbReference>